<protein>
    <recommendedName>
        <fullName evidence="2">Cytokine receptor common subunit beta N-terminal domain-containing protein</fullName>
    </recommendedName>
</protein>
<dbReference type="InterPro" id="IPR048668">
    <property type="entry name" value="IL3RB_N"/>
</dbReference>
<evidence type="ECO:0000313" key="4">
    <source>
        <dbReference type="Proteomes" id="UP000193380"/>
    </source>
</evidence>
<dbReference type="STRING" id="8022.A0A060X5P0"/>
<reference evidence="3" key="2">
    <citation type="submission" date="2014-03" db="EMBL/GenBank/DDBJ databases">
        <authorList>
            <person name="Genoscope - CEA"/>
        </authorList>
    </citation>
    <scope>NUCLEOTIDE SEQUENCE</scope>
</reference>
<organism evidence="3 4">
    <name type="scientific">Oncorhynchus mykiss</name>
    <name type="common">Rainbow trout</name>
    <name type="synonym">Salmo gairdneri</name>
    <dbReference type="NCBI Taxonomy" id="8022"/>
    <lineage>
        <taxon>Eukaryota</taxon>
        <taxon>Metazoa</taxon>
        <taxon>Chordata</taxon>
        <taxon>Craniata</taxon>
        <taxon>Vertebrata</taxon>
        <taxon>Euteleostomi</taxon>
        <taxon>Actinopterygii</taxon>
        <taxon>Neopterygii</taxon>
        <taxon>Teleostei</taxon>
        <taxon>Protacanthopterygii</taxon>
        <taxon>Salmoniformes</taxon>
        <taxon>Salmonidae</taxon>
        <taxon>Salmoninae</taxon>
        <taxon>Oncorhynchus</taxon>
    </lineage>
</organism>
<reference evidence="3" key="1">
    <citation type="journal article" date="2014" name="Nat. Commun.">
        <title>The rainbow trout genome provides novel insights into evolution after whole-genome duplication in vertebrates.</title>
        <authorList>
            <person name="Berthelot C."/>
            <person name="Brunet F."/>
            <person name="Chalopin D."/>
            <person name="Juanchich A."/>
            <person name="Bernard M."/>
            <person name="Noel B."/>
            <person name="Bento P."/>
            <person name="Da Silva C."/>
            <person name="Labadie K."/>
            <person name="Alberti A."/>
            <person name="Aury J.M."/>
            <person name="Louis A."/>
            <person name="Dehais P."/>
            <person name="Bardou P."/>
            <person name="Montfort J."/>
            <person name="Klopp C."/>
            <person name="Cabau C."/>
            <person name="Gaspin C."/>
            <person name="Thorgaard G.H."/>
            <person name="Boussaha M."/>
            <person name="Quillet E."/>
            <person name="Guyomard R."/>
            <person name="Galiana D."/>
            <person name="Bobe J."/>
            <person name="Volff J.N."/>
            <person name="Genet C."/>
            <person name="Wincker P."/>
            <person name="Jaillon O."/>
            <person name="Roest Crollius H."/>
            <person name="Guiguen Y."/>
        </authorList>
    </citation>
    <scope>NUCLEOTIDE SEQUENCE [LARGE SCALE GENOMIC DNA]</scope>
</reference>
<proteinExistence type="predicted"/>
<evidence type="ECO:0000256" key="1">
    <source>
        <dbReference type="SAM" id="SignalP"/>
    </source>
</evidence>
<name>A0A060X5P0_ONCMY</name>
<dbReference type="Gene3D" id="2.60.40.10">
    <property type="entry name" value="Immunoglobulins"/>
    <property type="match status" value="1"/>
</dbReference>
<dbReference type="EMBL" id="FR904814">
    <property type="protein sequence ID" value="CDQ72165.1"/>
    <property type="molecule type" value="Genomic_DNA"/>
</dbReference>
<dbReference type="Pfam" id="PF21460">
    <property type="entry name" value="IL3Rb_N"/>
    <property type="match status" value="1"/>
</dbReference>
<accession>A0A060X5P0</accession>
<evidence type="ECO:0000313" key="3">
    <source>
        <dbReference type="EMBL" id="CDQ72165.1"/>
    </source>
</evidence>
<sequence>MLIFWMSCGSLLPLLVLCYNGKDHCTIQENKQYHVSPVLESLRCYNDYSSYVRCSWEESPHASSQALLALYYWDDTENRESLCKPYGQPALNANNGKLTAQCQYNTRDFGINTNHVFFFNTSCPPALLLSKNCEFKHYRTPVINHCFSIILHLHV</sequence>
<dbReference type="AlphaFoldDB" id="A0A060X5P0"/>
<gene>
    <name evidence="3" type="ORF">GSONMT00025611001</name>
</gene>
<dbReference type="InterPro" id="IPR036116">
    <property type="entry name" value="FN3_sf"/>
</dbReference>
<dbReference type="Proteomes" id="UP000193380">
    <property type="component" value="Unassembled WGS sequence"/>
</dbReference>
<dbReference type="SUPFAM" id="SSF49265">
    <property type="entry name" value="Fibronectin type III"/>
    <property type="match status" value="1"/>
</dbReference>
<dbReference type="InterPro" id="IPR013783">
    <property type="entry name" value="Ig-like_fold"/>
</dbReference>
<feature type="domain" description="Cytokine receptor common subunit beta N-terminal" evidence="2">
    <location>
        <begin position="39"/>
        <end position="120"/>
    </location>
</feature>
<feature type="signal peptide" evidence="1">
    <location>
        <begin position="1"/>
        <end position="18"/>
    </location>
</feature>
<dbReference type="PaxDb" id="8022-A0A060X5P0"/>
<keyword evidence="1" id="KW-0732">Signal</keyword>
<evidence type="ECO:0000259" key="2">
    <source>
        <dbReference type="Pfam" id="PF21460"/>
    </source>
</evidence>
<feature type="chain" id="PRO_5001590692" description="Cytokine receptor common subunit beta N-terminal domain-containing protein" evidence="1">
    <location>
        <begin position="19"/>
        <end position="155"/>
    </location>
</feature>